<dbReference type="SUPFAM" id="SSF54285">
    <property type="entry name" value="MoaD/ThiS"/>
    <property type="match status" value="1"/>
</dbReference>
<evidence type="ECO:0000313" key="4">
    <source>
        <dbReference type="Proteomes" id="UP001269375"/>
    </source>
</evidence>
<dbReference type="RefSeq" id="WP_285836145.1">
    <property type="nucleotide sequence ID" value="NZ_JAMLJI010000004.1"/>
</dbReference>
<evidence type="ECO:0000256" key="2">
    <source>
        <dbReference type="HAMAP-Rule" id="MF_00460"/>
    </source>
</evidence>
<comment type="similarity">
    <text evidence="1 2">Belongs to the UPF0125 (RnfH) family.</text>
</comment>
<dbReference type="PANTHER" id="PTHR37483:SF1">
    <property type="entry name" value="UPF0125 PROTEIN RATB"/>
    <property type="match status" value="1"/>
</dbReference>
<dbReference type="Pfam" id="PF03658">
    <property type="entry name" value="Ub-RnfH"/>
    <property type="match status" value="1"/>
</dbReference>
<keyword evidence="4" id="KW-1185">Reference proteome</keyword>
<evidence type="ECO:0000313" key="3">
    <source>
        <dbReference type="EMBL" id="MDR5897111.1"/>
    </source>
</evidence>
<dbReference type="InterPro" id="IPR016155">
    <property type="entry name" value="Mopterin_synth/thiamin_S_b"/>
</dbReference>
<sequence>MADQAVEIEVVYALPGQQFMKLLRVEHGTTVRAAVLQSGLDQEAATGLTRTMLENAPVGVFGVKLRAPEHNVVAQGDRVEVYRPLLCDPKKARIARANKKG</sequence>
<dbReference type="Proteomes" id="UP001269375">
    <property type="component" value="Unassembled WGS sequence"/>
</dbReference>
<dbReference type="PANTHER" id="PTHR37483">
    <property type="entry name" value="UPF0125 PROTEIN RATB"/>
    <property type="match status" value="1"/>
</dbReference>
<dbReference type="InterPro" id="IPR005346">
    <property type="entry name" value="RnfH"/>
</dbReference>
<dbReference type="Gene3D" id="3.10.20.280">
    <property type="entry name" value="RnfH-like"/>
    <property type="match status" value="1"/>
</dbReference>
<accession>A0ABU1GZY6</accession>
<dbReference type="HAMAP" id="MF_00460">
    <property type="entry name" value="UPF0125_RnfH"/>
    <property type="match status" value="1"/>
</dbReference>
<evidence type="ECO:0000256" key="1">
    <source>
        <dbReference type="ARBA" id="ARBA00010645"/>
    </source>
</evidence>
<proteinExistence type="inferred from homology"/>
<gene>
    <name evidence="3" type="ORF">QC825_13635</name>
</gene>
<dbReference type="EMBL" id="JARWAO010000008">
    <property type="protein sequence ID" value="MDR5897111.1"/>
    <property type="molecule type" value="Genomic_DNA"/>
</dbReference>
<reference evidence="3 4" key="1">
    <citation type="submission" date="2023-04" db="EMBL/GenBank/DDBJ databases">
        <title>A long-awaited taxogenomic arrangement of the family Halomonadaceae.</title>
        <authorList>
            <person name="De La Haba R."/>
            <person name="Chuvochina M."/>
            <person name="Wittouck S."/>
            <person name="Arahal D.R."/>
            <person name="Sanchez-Porro C."/>
            <person name="Hugenholtz P."/>
            <person name="Ventosa A."/>
        </authorList>
    </citation>
    <scope>NUCLEOTIDE SEQUENCE [LARGE SCALE GENOMIC DNA]</scope>
    <source>
        <strain evidence="3 4">DSM 22428</strain>
    </source>
</reference>
<name>A0ABU1GZY6_9GAMM</name>
<dbReference type="InterPro" id="IPR037021">
    <property type="entry name" value="RnfH_sf"/>
</dbReference>
<comment type="caution">
    <text evidence="3">The sequence shown here is derived from an EMBL/GenBank/DDBJ whole genome shotgun (WGS) entry which is preliminary data.</text>
</comment>
<protein>
    <recommendedName>
        <fullName evidence="2">UPF0125 protein QC825_13635</fullName>
    </recommendedName>
</protein>
<dbReference type="NCBIfam" id="NF002490">
    <property type="entry name" value="PRK01777.1"/>
    <property type="match status" value="1"/>
</dbReference>
<organism evidence="3 4">
    <name type="scientific">Larsenimonas suaedae</name>
    <dbReference type="NCBI Taxonomy" id="1851019"/>
    <lineage>
        <taxon>Bacteria</taxon>
        <taxon>Pseudomonadati</taxon>
        <taxon>Pseudomonadota</taxon>
        <taxon>Gammaproteobacteria</taxon>
        <taxon>Oceanospirillales</taxon>
        <taxon>Halomonadaceae</taxon>
        <taxon>Larsenimonas</taxon>
    </lineage>
</organism>